<evidence type="ECO:0000256" key="2">
    <source>
        <dbReference type="ARBA" id="ARBA00022801"/>
    </source>
</evidence>
<dbReference type="PANTHER" id="PTHR11274">
    <property type="entry name" value="RAD25/XP-B DNA REPAIR HELICASE"/>
    <property type="match status" value="1"/>
</dbReference>
<feature type="domain" description="Helicase C-terminal" evidence="6">
    <location>
        <begin position="439"/>
        <end position="591"/>
    </location>
</feature>
<keyword evidence="4" id="KW-0067">ATP-binding</keyword>
<dbReference type="InterPro" id="IPR049430">
    <property type="entry name" value="UvsW_N_sf"/>
</dbReference>
<reference evidence="7 8" key="1">
    <citation type="submission" date="2014-06" db="EMBL/GenBank/DDBJ databases">
        <title>Bioinformatic genomic analysis of Bacillus phage Bobb.</title>
        <authorList>
            <person name="Lewis H.M.N."/>
            <person name="Temple L."/>
            <person name="Barth R.N."/>
            <person name="Bowles K.M."/>
            <person name="Churchin D.I."/>
            <person name="Scott-Croshaw C."/>
            <person name="Glasgow G.H."/>
            <person name="Gloe M.W."/>
            <person name="McGough T.M."/>
            <person name="Nutbrown S.A."/>
            <person name="Romulus S.R."/>
            <person name="Sanders K.A.M."/>
            <person name="Diachok C.R."/>
            <person name="Serigano J.P."/>
            <person name="Shin D."/>
            <person name="Suresh M.H."/>
            <person name="Conner A.R.N."/>
            <person name="Korba R.M."/>
            <person name="Livermore R.J."/>
            <person name="Rohlf M.B."/>
            <person name="Utterback S.D."/>
            <person name="Wilson V.E."/>
        </authorList>
    </citation>
    <scope>NUCLEOTIDE SEQUENCE [LARGE SCALE GENOMIC DNA]</scope>
</reference>
<proteinExistence type="predicted"/>
<dbReference type="EMBL" id="KM051843">
    <property type="protein sequence ID" value="AII28064.1"/>
    <property type="molecule type" value="Genomic_DNA"/>
</dbReference>
<evidence type="ECO:0000259" key="5">
    <source>
        <dbReference type="PROSITE" id="PS51192"/>
    </source>
</evidence>
<dbReference type="PROSITE" id="PS51192">
    <property type="entry name" value="HELICASE_ATP_BIND_1"/>
    <property type="match status" value="1"/>
</dbReference>
<sequence>MKIKIGTMYTYIDFEGKVSLRDKIRDMAHTTLGVKEDNAHYSRAYMSGHWDGITDFYDFKEDKFHTGLIDQFLEGLRALQEKDLSVEYEIVDERPSPLLNAEAIDEEIVLGNGDDSPITLRDYQYDAVKKVIQEQVGIVNAATNAGKTEVAAGVMQQILPYLKRGERIVFFTHRKEIFSMAAERIAVRLGLKPRDIGFIGDGKFNIKNKNIVFVMVPTLVSALKDPKKGLKFSHKERVIKTIAEDIVPKFKNTQNTRQLIRNYIKNNSQTTKIWQDIETHLTYVAYDKKFTDKSAQMHLNKYIVEFEKIMEKKNKDKYKKYKETLEFLESVKVLIADEVHHAKASTWYESFSMCENAIYRVGLTGTVDAKDKLGHQRLLAIFDRIIIKVSNEFLIKSGVSSKPTIRVIPITEPRNLELVDNFMEAYKLGIVQNEYRNRAVVDLAVAYKKRRPGGILISVKEIEHGETILEMLREQGLEVEFINGGSEVDHRANQLLRFSQGELPILIASTIIDEGVDMKSIGCMILAAGGKSMRQQLQRIGRGLRLNGIDGNSVMVFDFKDQTNQYLLNHSKERKKIFLEEKFDVKDMDTKKKA</sequence>
<dbReference type="SUPFAM" id="SSF52540">
    <property type="entry name" value="P-loop containing nucleoside triphosphate hydrolases"/>
    <property type="match status" value="2"/>
</dbReference>
<dbReference type="OrthoDB" id="2008at10239"/>
<dbReference type="InterPro" id="IPR001650">
    <property type="entry name" value="Helicase_C-like"/>
</dbReference>
<dbReference type="KEGG" id="vg:20283450"/>
<dbReference type="InterPro" id="IPR014001">
    <property type="entry name" value="Helicase_ATP-bd"/>
</dbReference>
<dbReference type="SMART" id="SM00487">
    <property type="entry name" value="DEXDc"/>
    <property type="match status" value="1"/>
</dbReference>
<evidence type="ECO:0000256" key="3">
    <source>
        <dbReference type="ARBA" id="ARBA00022806"/>
    </source>
</evidence>
<keyword evidence="1" id="KW-0547">Nucleotide-binding</keyword>
<dbReference type="Proteomes" id="UP000028664">
    <property type="component" value="Segment"/>
</dbReference>
<evidence type="ECO:0000313" key="7">
    <source>
        <dbReference type="EMBL" id="AII28064.1"/>
    </source>
</evidence>
<dbReference type="GO" id="GO:0005524">
    <property type="term" value="F:ATP binding"/>
    <property type="evidence" value="ECO:0007669"/>
    <property type="project" value="UniProtKB-KW"/>
</dbReference>
<dbReference type="Gene3D" id="3.30.780.20">
    <property type="match status" value="1"/>
</dbReference>
<dbReference type="RefSeq" id="YP_009056432.1">
    <property type="nucleotide sequence ID" value="NC_024792.1"/>
</dbReference>
<dbReference type="InterPro" id="IPR006935">
    <property type="entry name" value="Helicase/UvrB_N"/>
</dbReference>
<dbReference type="Pfam" id="PF00271">
    <property type="entry name" value="Helicase_C"/>
    <property type="match status" value="1"/>
</dbReference>
<dbReference type="InterPro" id="IPR027417">
    <property type="entry name" value="P-loop_NTPase"/>
</dbReference>
<dbReference type="Gene3D" id="3.40.50.300">
    <property type="entry name" value="P-loop containing nucleotide triphosphate hydrolases"/>
    <property type="match status" value="3"/>
</dbReference>
<keyword evidence="3 7" id="KW-0347">Helicase</keyword>
<dbReference type="GO" id="GO:0004386">
    <property type="term" value="F:helicase activity"/>
    <property type="evidence" value="ECO:0007669"/>
    <property type="project" value="UniProtKB-KW"/>
</dbReference>
<name>A0A076G7W6_9CAUD</name>
<dbReference type="GO" id="GO:0016787">
    <property type="term" value="F:hydrolase activity"/>
    <property type="evidence" value="ECO:0007669"/>
    <property type="project" value="UniProtKB-KW"/>
</dbReference>
<dbReference type="PANTHER" id="PTHR11274:SF0">
    <property type="entry name" value="GENERAL TRANSCRIPTION AND DNA REPAIR FACTOR IIH HELICASE SUBUNIT XPB"/>
    <property type="match status" value="1"/>
</dbReference>
<dbReference type="SMART" id="SM00490">
    <property type="entry name" value="HELICc"/>
    <property type="match status" value="1"/>
</dbReference>
<protein>
    <submittedName>
        <fullName evidence="7">Recombination helicase</fullName>
    </submittedName>
</protein>
<dbReference type="PROSITE" id="PS51194">
    <property type="entry name" value="HELICASE_CTER"/>
    <property type="match status" value="1"/>
</dbReference>
<feature type="domain" description="Helicase ATP-binding" evidence="5">
    <location>
        <begin position="128"/>
        <end position="385"/>
    </location>
</feature>
<dbReference type="Pfam" id="PF04851">
    <property type="entry name" value="ResIII"/>
    <property type="match status" value="2"/>
</dbReference>
<evidence type="ECO:0000259" key="6">
    <source>
        <dbReference type="PROSITE" id="PS51194"/>
    </source>
</evidence>
<dbReference type="InterPro" id="IPR050615">
    <property type="entry name" value="ATP-dep_DNA_Helicase"/>
</dbReference>
<dbReference type="GeneID" id="20283450"/>
<keyword evidence="2" id="KW-0378">Hydrolase</keyword>
<evidence type="ECO:0000256" key="1">
    <source>
        <dbReference type="ARBA" id="ARBA00022741"/>
    </source>
</evidence>
<keyword evidence="8" id="KW-1185">Reference proteome</keyword>
<organism evidence="7 8">
    <name type="scientific">Bacillus phage Bobb</name>
    <dbReference type="NCBI Taxonomy" id="1527469"/>
    <lineage>
        <taxon>Viruses</taxon>
        <taxon>Duplodnaviria</taxon>
        <taxon>Heunggongvirae</taxon>
        <taxon>Uroviricota</taxon>
        <taxon>Caudoviricetes</taxon>
        <taxon>Herelleviridae</taxon>
        <taxon>Bastillevirinae</taxon>
        <taxon>Agatevirus</taxon>
        <taxon>Agatevirus bobb</taxon>
    </lineage>
</organism>
<evidence type="ECO:0000313" key="8">
    <source>
        <dbReference type="Proteomes" id="UP000028664"/>
    </source>
</evidence>
<evidence type="ECO:0000256" key="4">
    <source>
        <dbReference type="ARBA" id="ARBA00022840"/>
    </source>
</evidence>
<dbReference type="GO" id="GO:0003677">
    <property type="term" value="F:DNA binding"/>
    <property type="evidence" value="ECO:0007669"/>
    <property type="project" value="InterPro"/>
</dbReference>
<accession>A0A076G7W6</accession>